<dbReference type="Pfam" id="PF25573">
    <property type="entry name" value="TPR_PSMD3_N"/>
    <property type="match status" value="1"/>
</dbReference>
<organism evidence="5 6">
    <name type="scientific">Ciona savignyi</name>
    <name type="common">Pacific transparent sea squirt</name>
    <dbReference type="NCBI Taxonomy" id="51511"/>
    <lineage>
        <taxon>Eukaryota</taxon>
        <taxon>Metazoa</taxon>
        <taxon>Chordata</taxon>
        <taxon>Tunicata</taxon>
        <taxon>Ascidiacea</taxon>
        <taxon>Phlebobranchia</taxon>
        <taxon>Cionidae</taxon>
        <taxon>Ciona</taxon>
    </lineage>
</organism>
<dbReference type="GO" id="GO:0008541">
    <property type="term" value="C:proteasome regulatory particle, lid subcomplex"/>
    <property type="evidence" value="ECO:0007669"/>
    <property type="project" value="TreeGrafter"/>
</dbReference>
<dbReference type="FunCoup" id="H2ZG82">
    <property type="interactions" value="806"/>
</dbReference>
<keyword evidence="6" id="KW-1185">Reference proteome</keyword>
<evidence type="ECO:0000256" key="3">
    <source>
        <dbReference type="SAM" id="MobiDB-lite"/>
    </source>
</evidence>
<dbReference type="InterPro" id="IPR000717">
    <property type="entry name" value="PCI_dom"/>
</dbReference>
<feature type="region of interest" description="Disordered" evidence="3">
    <location>
        <begin position="471"/>
        <end position="499"/>
    </location>
</feature>
<name>H2ZG82_CIOSA</name>
<dbReference type="SMART" id="SM00088">
    <property type="entry name" value="PINT"/>
    <property type="match status" value="1"/>
</dbReference>
<accession>H2ZG82</accession>
<sequence length="499" mass="57531">KKVTEKSKQSVEMEDKSESMETEPAEKSQEEIDVLSVEDVREQLLLIERSVNSREHRHALRVIRVLPTTRKKLNMNMLTKLIKLFFNGRQPTDEASKSDLFSCLEENMETDSSDPVKPSRQAKVPRIPETEIYVYLLVLIYLIDSKSNSLAMKLSNKLVTKLVNENRRSLDPLAAKCYFYYSRVYELMGKLEDVRSVLHARLRTAALVHDTDTQATVLNLLLRNYLHYNLYEQAEKLASKSTFPEMASNNEWARHLYYTGRIKAVQLEYSEARRTLVTALRKAPQSTAIGFKQTVTKLSIVVELLLGEIPERAQFKQNDMKKTLVPYFNLTQAVRTGDLGFNDALEKHAEAFQRDRNYTLILRVRHNVIKAGVRRISSGYSRIALADVASKLQLDSAEDAEFIIAKAIRDGVIEAEINHEEGFVQTKDVSDVYSTREPQKAFHDRISFCLDIYKNSVMAMRFPPKSYHVDLESAEDRREREQQDIEFAKEMADEEDDFP</sequence>
<dbReference type="Proteomes" id="UP000007875">
    <property type="component" value="Unassembled WGS sequence"/>
</dbReference>
<dbReference type="OMA" id="AKVYFYF"/>
<keyword evidence="2" id="KW-0647">Proteasome</keyword>
<evidence type="ECO:0000256" key="2">
    <source>
        <dbReference type="ARBA" id="ARBA00022942"/>
    </source>
</evidence>
<reference evidence="6" key="1">
    <citation type="submission" date="2003-08" db="EMBL/GenBank/DDBJ databases">
        <authorList>
            <person name="Birren B."/>
            <person name="Nusbaum C."/>
            <person name="Abebe A."/>
            <person name="Abouelleil A."/>
            <person name="Adekoya E."/>
            <person name="Ait-zahra M."/>
            <person name="Allen N."/>
            <person name="Allen T."/>
            <person name="An P."/>
            <person name="Anderson M."/>
            <person name="Anderson S."/>
            <person name="Arachchi H."/>
            <person name="Armbruster J."/>
            <person name="Bachantsang P."/>
            <person name="Baldwin J."/>
            <person name="Barry A."/>
            <person name="Bayul T."/>
            <person name="Blitshsteyn B."/>
            <person name="Bloom T."/>
            <person name="Blye J."/>
            <person name="Boguslavskiy L."/>
            <person name="Borowsky M."/>
            <person name="Boukhgalter B."/>
            <person name="Brunache A."/>
            <person name="Butler J."/>
            <person name="Calixte N."/>
            <person name="Calvo S."/>
            <person name="Camarata J."/>
            <person name="Campo K."/>
            <person name="Chang J."/>
            <person name="Cheshatsang Y."/>
            <person name="Citroen M."/>
            <person name="Collymore A."/>
            <person name="Considine T."/>
            <person name="Cook A."/>
            <person name="Cooke P."/>
            <person name="Corum B."/>
            <person name="Cuomo C."/>
            <person name="David R."/>
            <person name="Dawoe T."/>
            <person name="Degray S."/>
            <person name="Dodge S."/>
            <person name="Dooley K."/>
            <person name="Dorje P."/>
            <person name="Dorjee K."/>
            <person name="Dorris L."/>
            <person name="Duffey N."/>
            <person name="Dupes A."/>
            <person name="Elkins T."/>
            <person name="Engels R."/>
            <person name="Erickson J."/>
            <person name="Farina A."/>
            <person name="Faro S."/>
            <person name="Ferreira P."/>
            <person name="Fischer H."/>
            <person name="Fitzgerald M."/>
            <person name="Foley K."/>
            <person name="Gage D."/>
            <person name="Galagan J."/>
            <person name="Gearin G."/>
            <person name="Gnerre S."/>
            <person name="Gnirke A."/>
            <person name="Goyette A."/>
            <person name="Graham J."/>
            <person name="Grandbois E."/>
            <person name="Gyaltsen K."/>
            <person name="Hafez N."/>
            <person name="Hagopian D."/>
            <person name="Hagos B."/>
            <person name="Hall J."/>
            <person name="Hatcher B."/>
            <person name="Heller A."/>
            <person name="Higgins H."/>
            <person name="Honan T."/>
            <person name="Horn A."/>
            <person name="Houde N."/>
            <person name="Hughes L."/>
            <person name="Hulme W."/>
            <person name="Husby E."/>
            <person name="Iliev I."/>
            <person name="Jaffe D."/>
            <person name="Jones C."/>
            <person name="Kamal M."/>
            <person name="Kamat A."/>
            <person name="Kamvysselis M."/>
            <person name="Karlsson E."/>
            <person name="Kells C."/>
            <person name="Kieu A."/>
            <person name="Kisner P."/>
            <person name="Kodira C."/>
            <person name="Kulbokas E."/>
            <person name="Labutti K."/>
            <person name="Lama D."/>
            <person name="Landers T."/>
            <person name="Leger J."/>
            <person name="Levine S."/>
            <person name="Lewis D."/>
            <person name="Lewis T."/>
            <person name="Lindblad-toh K."/>
            <person name="Liu X."/>
            <person name="Lokyitsang T."/>
            <person name="Lokyitsang Y."/>
            <person name="Lucien O."/>
            <person name="Lui A."/>
            <person name="Ma L.J."/>
            <person name="Mabbitt R."/>
            <person name="Macdonald J."/>
            <person name="Maclean C."/>
            <person name="Major J."/>
            <person name="Manning J."/>
            <person name="Marabella R."/>
            <person name="Maru K."/>
            <person name="Matthews C."/>
            <person name="Mauceli E."/>
            <person name="Mccarthy M."/>
            <person name="Mcdonough S."/>
            <person name="Mcghee T."/>
            <person name="Meldrim J."/>
            <person name="Meneus L."/>
            <person name="Mesirov J."/>
            <person name="Mihalev A."/>
            <person name="Mihova T."/>
            <person name="Mikkelsen T."/>
            <person name="Mlenga V."/>
            <person name="Moru K."/>
            <person name="Mozes J."/>
            <person name="Mulrain L."/>
            <person name="Munson G."/>
            <person name="Naylor J."/>
            <person name="Newes C."/>
            <person name="Nguyen C."/>
            <person name="Nguyen N."/>
            <person name="Nguyen T."/>
            <person name="Nicol R."/>
            <person name="Nielsen C."/>
            <person name="Nizzari M."/>
            <person name="Norbu C."/>
            <person name="Norbu N."/>
            <person name="O'donnell P."/>
            <person name="Okoawo O."/>
            <person name="O'leary S."/>
            <person name="Omotosho B."/>
            <person name="O'neill K."/>
            <person name="Osman S."/>
            <person name="Parker S."/>
            <person name="Perrin D."/>
            <person name="Phunkhang P."/>
            <person name="Piqani B."/>
            <person name="Purcell S."/>
            <person name="Rachupka T."/>
            <person name="Ramasamy U."/>
            <person name="Rameau R."/>
            <person name="Ray V."/>
            <person name="Raymond C."/>
            <person name="Retta R."/>
            <person name="Richardson S."/>
            <person name="Rise C."/>
            <person name="Rodriguez J."/>
            <person name="Rogers J."/>
            <person name="Rogov P."/>
            <person name="Rutman M."/>
            <person name="Schupbach R."/>
            <person name="Seaman C."/>
            <person name="Settipalli S."/>
            <person name="Sharpe T."/>
            <person name="Sheridan J."/>
            <person name="Sherpa N."/>
            <person name="Shi J."/>
            <person name="Smirnov S."/>
            <person name="Smith C."/>
            <person name="Sougnez C."/>
            <person name="Spencer B."/>
            <person name="Stalker J."/>
            <person name="Stange-thomann N."/>
            <person name="Stavropoulos S."/>
            <person name="Stetson K."/>
            <person name="Stone C."/>
            <person name="Stone S."/>
            <person name="Stubbs M."/>
            <person name="Talamas J."/>
            <person name="Tchuinga P."/>
            <person name="Tenzing P."/>
            <person name="Tesfaye S."/>
            <person name="Theodore J."/>
            <person name="Thoulutsang Y."/>
            <person name="Topham K."/>
            <person name="Towey S."/>
            <person name="Tsamla T."/>
            <person name="Tsomo N."/>
            <person name="Vallee D."/>
            <person name="Vassiliev H."/>
            <person name="Venkataraman V."/>
            <person name="Vinson J."/>
            <person name="Vo A."/>
            <person name="Wade C."/>
            <person name="Wang S."/>
            <person name="Wangchuk T."/>
            <person name="Wangdi T."/>
            <person name="Whittaker C."/>
            <person name="Wilkinson J."/>
            <person name="Wu Y."/>
            <person name="Wyman D."/>
            <person name="Yadav S."/>
            <person name="Yang S."/>
            <person name="Yang X."/>
            <person name="Yeager S."/>
            <person name="Yee E."/>
            <person name="Young G."/>
            <person name="Zainoun J."/>
            <person name="Zembeck L."/>
            <person name="Zimmer A."/>
            <person name="Zody M."/>
            <person name="Lander E."/>
        </authorList>
    </citation>
    <scope>NUCLEOTIDE SEQUENCE [LARGE SCALE GENOMIC DNA]</scope>
</reference>
<dbReference type="eggNOG" id="KOG2581">
    <property type="taxonomic scope" value="Eukaryota"/>
</dbReference>
<dbReference type="GO" id="GO:0006511">
    <property type="term" value="P:ubiquitin-dependent protein catabolic process"/>
    <property type="evidence" value="ECO:0007669"/>
    <property type="project" value="TreeGrafter"/>
</dbReference>
<reference evidence="5" key="2">
    <citation type="submission" date="2025-08" db="UniProtKB">
        <authorList>
            <consortium name="Ensembl"/>
        </authorList>
    </citation>
    <scope>IDENTIFICATION</scope>
</reference>
<feature type="region of interest" description="Disordered" evidence="3">
    <location>
        <begin position="1"/>
        <end position="31"/>
    </location>
</feature>
<dbReference type="GO" id="GO:0030234">
    <property type="term" value="F:enzyme regulator activity"/>
    <property type="evidence" value="ECO:0007669"/>
    <property type="project" value="InterPro"/>
</dbReference>
<reference evidence="5" key="3">
    <citation type="submission" date="2025-09" db="UniProtKB">
        <authorList>
            <consortium name="Ensembl"/>
        </authorList>
    </citation>
    <scope>IDENTIFICATION</scope>
</reference>
<dbReference type="AlphaFoldDB" id="H2ZG82"/>
<evidence type="ECO:0000256" key="1">
    <source>
        <dbReference type="ARBA" id="ARBA00007912"/>
    </source>
</evidence>
<feature type="compositionally biased region" description="Basic and acidic residues" evidence="3">
    <location>
        <begin position="471"/>
        <end position="491"/>
    </location>
</feature>
<dbReference type="SUPFAM" id="SSF48452">
    <property type="entry name" value="TPR-like"/>
    <property type="match status" value="1"/>
</dbReference>
<dbReference type="PANTHER" id="PTHR10758">
    <property type="entry name" value="26S PROTEASOME NON-ATPASE REGULATORY SUBUNIT 3/COP9 SIGNALOSOME COMPLEX SUBUNIT 3"/>
    <property type="match status" value="1"/>
</dbReference>
<dbReference type="InterPro" id="IPR057985">
    <property type="entry name" value="TPR_PSMD3_N"/>
</dbReference>
<dbReference type="SMART" id="SM00753">
    <property type="entry name" value="PAM"/>
    <property type="match status" value="1"/>
</dbReference>
<dbReference type="GO" id="GO:0042176">
    <property type="term" value="P:regulation of protein catabolic process"/>
    <property type="evidence" value="ECO:0007669"/>
    <property type="project" value="InterPro"/>
</dbReference>
<feature type="compositionally biased region" description="Basic and acidic residues" evidence="3">
    <location>
        <begin position="1"/>
        <end position="30"/>
    </location>
</feature>
<dbReference type="PANTHER" id="PTHR10758:SF2">
    <property type="entry name" value="26S PROTEASOME NON-ATPASE REGULATORY SUBUNIT 3"/>
    <property type="match status" value="1"/>
</dbReference>
<dbReference type="Pfam" id="PF08375">
    <property type="entry name" value="Rpn3_C"/>
    <property type="match status" value="1"/>
</dbReference>
<dbReference type="PROSITE" id="PS50250">
    <property type="entry name" value="PCI"/>
    <property type="match status" value="1"/>
</dbReference>
<dbReference type="HOGENOM" id="CLU_019858_1_2_1"/>
<dbReference type="GeneTree" id="ENSGT00940000153653"/>
<dbReference type="InterPro" id="IPR013586">
    <property type="entry name" value="PSMD3_C"/>
</dbReference>
<evidence type="ECO:0000259" key="4">
    <source>
        <dbReference type="PROSITE" id="PS50250"/>
    </source>
</evidence>
<feature type="domain" description="PCI" evidence="4">
    <location>
        <begin position="253"/>
        <end position="431"/>
    </location>
</feature>
<dbReference type="InterPro" id="IPR011990">
    <property type="entry name" value="TPR-like_helical_dom_sf"/>
</dbReference>
<dbReference type="SUPFAM" id="SSF46785">
    <property type="entry name" value="Winged helix' DNA-binding domain"/>
    <property type="match status" value="1"/>
</dbReference>
<dbReference type="InterPro" id="IPR036390">
    <property type="entry name" value="WH_DNA-bd_sf"/>
</dbReference>
<dbReference type="Ensembl" id="ENSCSAVT00000016779.1">
    <property type="protein sequence ID" value="ENSCSAVP00000016598.1"/>
    <property type="gene ID" value="ENSCSAVG00000009758.1"/>
</dbReference>
<proteinExistence type="inferred from homology"/>
<evidence type="ECO:0000313" key="6">
    <source>
        <dbReference type="Proteomes" id="UP000007875"/>
    </source>
</evidence>
<comment type="similarity">
    <text evidence="1">Belongs to the proteasome subunit S3 family.</text>
</comment>
<dbReference type="Pfam" id="PF01399">
    <property type="entry name" value="PCI"/>
    <property type="match status" value="1"/>
</dbReference>
<dbReference type="InParanoid" id="H2ZG82"/>
<dbReference type="STRING" id="51511.ENSCSAVP00000016598"/>
<dbReference type="InterPro" id="IPR050756">
    <property type="entry name" value="CSN3"/>
</dbReference>
<protein>
    <recommendedName>
        <fullName evidence="4">PCI domain-containing protein</fullName>
    </recommendedName>
</protein>
<evidence type="ECO:0000313" key="5">
    <source>
        <dbReference type="Ensembl" id="ENSCSAVP00000016598.1"/>
    </source>
</evidence>
<dbReference type="Gene3D" id="1.25.40.10">
    <property type="entry name" value="Tetratricopeptide repeat domain"/>
    <property type="match status" value="1"/>
</dbReference>